<evidence type="ECO:0000313" key="14">
    <source>
        <dbReference type="EMBL" id="MBU2661910.1"/>
    </source>
</evidence>
<evidence type="ECO:0000256" key="9">
    <source>
        <dbReference type="ARBA" id="ARBA00029829"/>
    </source>
</evidence>
<evidence type="ECO:0000256" key="3">
    <source>
        <dbReference type="ARBA" id="ARBA00022475"/>
    </source>
</evidence>
<dbReference type="PANTHER" id="PTHR37461:SF1">
    <property type="entry name" value="ANTI-SIGMA-K FACTOR RSKA"/>
    <property type="match status" value="1"/>
</dbReference>
<evidence type="ECO:0000259" key="12">
    <source>
        <dbReference type="Pfam" id="PF10099"/>
    </source>
</evidence>
<feature type="domain" description="Putative zinc-finger" evidence="13">
    <location>
        <begin position="4"/>
        <end position="36"/>
    </location>
</feature>
<keyword evidence="6" id="KW-0805">Transcription regulation</keyword>
<gene>
    <name evidence="14" type="ORF">KOI35_00165</name>
</gene>
<organism evidence="14 15">
    <name type="scientific">Paractinoplanes bogorensis</name>
    <dbReference type="NCBI Taxonomy" id="1610840"/>
    <lineage>
        <taxon>Bacteria</taxon>
        <taxon>Bacillati</taxon>
        <taxon>Actinomycetota</taxon>
        <taxon>Actinomycetes</taxon>
        <taxon>Micromonosporales</taxon>
        <taxon>Micromonosporaceae</taxon>
        <taxon>Paractinoplanes</taxon>
    </lineage>
</organism>
<evidence type="ECO:0000256" key="4">
    <source>
        <dbReference type="ARBA" id="ARBA00022692"/>
    </source>
</evidence>
<dbReference type="InterPro" id="IPR027383">
    <property type="entry name" value="Znf_put"/>
</dbReference>
<proteinExistence type="predicted"/>
<keyword evidence="5 11" id="KW-1133">Transmembrane helix</keyword>
<evidence type="ECO:0000256" key="5">
    <source>
        <dbReference type="ARBA" id="ARBA00022989"/>
    </source>
</evidence>
<feature type="domain" description="Anti-sigma K factor RskA C-terminal" evidence="12">
    <location>
        <begin position="98"/>
        <end position="239"/>
    </location>
</feature>
<dbReference type="Pfam" id="PF10099">
    <property type="entry name" value="RskA_C"/>
    <property type="match status" value="1"/>
</dbReference>
<dbReference type="Gene3D" id="1.10.10.1320">
    <property type="entry name" value="Anti-sigma factor, zinc-finger domain"/>
    <property type="match status" value="1"/>
</dbReference>
<keyword evidence="15" id="KW-1185">Reference proteome</keyword>
<evidence type="ECO:0000259" key="13">
    <source>
        <dbReference type="Pfam" id="PF13490"/>
    </source>
</evidence>
<evidence type="ECO:0000256" key="10">
    <source>
        <dbReference type="ARBA" id="ARBA00030803"/>
    </source>
</evidence>
<dbReference type="Pfam" id="PF13490">
    <property type="entry name" value="zf-HC2"/>
    <property type="match status" value="1"/>
</dbReference>
<evidence type="ECO:0000256" key="8">
    <source>
        <dbReference type="ARBA" id="ARBA00023163"/>
    </source>
</evidence>
<evidence type="ECO:0000256" key="7">
    <source>
        <dbReference type="ARBA" id="ARBA00023136"/>
    </source>
</evidence>
<evidence type="ECO:0000256" key="11">
    <source>
        <dbReference type="SAM" id="Phobius"/>
    </source>
</evidence>
<keyword evidence="4 11" id="KW-0812">Transmembrane</keyword>
<dbReference type="InterPro" id="IPR018764">
    <property type="entry name" value="RskA_C"/>
</dbReference>
<dbReference type="InterPro" id="IPR051474">
    <property type="entry name" value="Anti-sigma-K/W_factor"/>
</dbReference>
<evidence type="ECO:0000256" key="2">
    <source>
        <dbReference type="ARBA" id="ARBA00004236"/>
    </source>
</evidence>
<accession>A0ABS5YET1</accession>
<keyword evidence="3" id="KW-1003">Cell membrane</keyword>
<sequence>MTTEIHTLVGAYVLDAVDDLERASFERHLRECDSCRAEADELRETTARLAHDTWSVPPPSMRENVMAAIAETRQLPPAGPAAPAPTVRGSSRRWRVIAAAAAVVAAVGTGSAVWVVQDQRVQDQRAIAEAARAEEARVRAILAAPDVVLNEQNVMNGGRVTVATSRLHNAGVVMLAASAAPAGRVYQLWTIRPGGAPVSASVLHEGQEADVLVLDGLPGATDVGLTIEPPAGSRTPTLPMVADVKLV</sequence>
<evidence type="ECO:0000256" key="1">
    <source>
        <dbReference type="ARBA" id="ARBA00004167"/>
    </source>
</evidence>
<dbReference type="PANTHER" id="PTHR37461">
    <property type="entry name" value="ANTI-SIGMA-K FACTOR RSKA"/>
    <property type="match status" value="1"/>
</dbReference>
<keyword evidence="8" id="KW-0804">Transcription</keyword>
<reference evidence="14 15" key="1">
    <citation type="submission" date="2021-06" db="EMBL/GenBank/DDBJ databases">
        <title>Actinoplanes lichenicola sp. nov., and Actinoplanes ovalisporus sp. nov., isolated from lichen in Thailand.</title>
        <authorList>
            <person name="Saeng-In P."/>
            <person name="Kanchanasin P."/>
            <person name="Yuki M."/>
            <person name="Kudo T."/>
            <person name="Ohkuma M."/>
            <person name="Phongsopitanun W."/>
            <person name="Tanasupawat S."/>
        </authorList>
    </citation>
    <scope>NUCLEOTIDE SEQUENCE [LARGE SCALE GENOMIC DNA]</scope>
    <source>
        <strain evidence="14 15">NBRC 110975</strain>
    </source>
</reference>
<name>A0ABS5YET1_9ACTN</name>
<comment type="caution">
    <text evidence="14">The sequence shown here is derived from an EMBL/GenBank/DDBJ whole genome shotgun (WGS) entry which is preliminary data.</text>
</comment>
<dbReference type="EMBL" id="JAHKKG010000001">
    <property type="protein sequence ID" value="MBU2661910.1"/>
    <property type="molecule type" value="Genomic_DNA"/>
</dbReference>
<keyword evidence="7 11" id="KW-0472">Membrane</keyword>
<dbReference type="RefSeq" id="WP_215783922.1">
    <property type="nucleotide sequence ID" value="NZ_JAHKKG010000001.1"/>
</dbReference>
<evidence type="ECO:0000256" key="6">
    <source>
        <dbReference type="ARBA" id="ARBA00023015"/>
    </source>
</evidence>
<dbReference type="Proteomes" id="UP001519654">
    <property type="component" value="Unassembled WGS sequence"/>
</dbReference>
<protein>
    <recommendedName>
        <fullName evidence="10">Regulator of SigK</fullName>
    </recommendedName>
    <alternativeName>
        <fullName evidence="9">Sigma-K anti-sigma factor RskA</fullName>
    </alternativeName>
</protein>
<comment type="subcellular location">
    <subcellularLocation>
        <location evidence="2">Cell membrane</location>
    </subcellularLocation>
    <subcellularLocation>
        <location evidence="1">Membrane</location>
        <topology evidence="1">Single-pass membrane protein</topology>
    </subcellularLocation>
</comment>
<evidence type="ECO:0000313" key="15">
    <source>
        <dbReference type="Proteomes" id="UP001519654"/>
    </source>
</evidence>
<dbReference type="InterPro" id="IPR041916">
    <property type="entry name" value="Anti_sigma_zinc_sf"/>
</dbReference>
<feature type="transmembrane region" description="Helical" evidence="11">
    <location>
        <begin position="96"/>
        <end position="116"/>
    </location>
</feature>